<dbReference type="Gene3D" id="1.20.120.1870">
    <property type="entry name" value="Fic/DOC protein, Fido domain"/>
    <property type="match status" value="1"/>
</dbReference>
<evidence type="ECO:0000313" key="9">
    <source>
        <dbReference type="Proteomes" id="UP000254131"/>
    </source>
</evidence>
<dbReference type="PANTHER" id="PTHR39426:SF1">
    <property type="entry name" value="HOMOLOGY TO DEATH-ON-CURING PROTEIN OF PHAGE P1"/>
    <property type="match status" value="1"/>
</dbReference>
<dbReference type="Proteomes" id="UP000254131">
    <property type="component" value="Unassembled WGS sequence"/>
</dbReference>
<evidence type="ECO:0000313" key="7">
    <source>
        <dbReference type="EMBL" id="RTJ97314.1"/>
    </source>
</evidence>
<dbReference type="PROSITE" id="PS51459">
    <property type="entry name" value="FIDO"/>
    <property type="match status" value="1"/>
</dbReference>
<dbReference type="EMBL" id="PRCE01000176">
    <property type="protein sequence ID" value="RTJ97314.1"/>
    <property type="molecule type" value="Genomic_DNA"/>
</dbReference>
<dbReference type="Proteomes" id="UP000482054">
    <property type="component" value="Unassembled WGS sequence"/>
</dbReference>
<dbReference type="PANTHER" id="PTHR39426">
    <property type="entry name" value="HOMOLOGY TO DEATH-ON-CURING PROTEIN OF PHAGE P1"/>
    <property type="match status" value="1"/>
</dbReference>
<name>A0A1E7NKL5_CAMJU</name>
<dbReference type="InterPro" id="IPR006440">
    <property type="entry name" value="Doc"/>
</dbReference>
<dbReference type="GO" id="GO:0016301">
    <property type="term" value="F:kinase activity"/>
    <property type="evidence" value="ECO:0007669"/>
    <property type="project" value="InterPro"/>
</dbReference>
<dbReference type="EMBL" id="PRBV01000029">
    <property type="protein sequence ID" value="RTJ77851.1"/>
    <property type="molecule type" value="Genomic_DNA"/>
</dbReference>
<evidence type="ECO:0000313" key="5">
    <source>
        <dbReference type="EMBL" id="RTJ77851.1"/>
    </source>
</evidence>
<dbReference type="SUPFAM" id="SSF140931">
    <property type="entry name" value="Fic-like"/>
    <property type="match status" value="1"/>
</dbReference>
<dbReference type="Proteomes" id="UP000865560">
    <property type="component" value="Unassembled WGS sequence"/>
</dbReference>
<evidence type="ECO:0000313" key="14">
    <source>
        <dbReference type="Proteomes" id="UP000865560"/>
    </source>
</evidence>
<evidence type="ECO:0000313" key="3">
    <source>
        <dbReference type="EMBL" id="OEV50913.1"/>
    </source>
</evidence>
<evidence type="ECO:0000313" key="10">
    <source>
        <dbReference type="Proteomes" id="UP000286791"/>
    </source>
</evidence>
<dbReference type="Proteomes" id="UP000287197">
    <property type="component" value="Unassembled WGS sequence"/>
</dbReference>
<dbReference type="InterPro" id="IPR036597">
    <property type="entry name" value="Fido-like_dom_sf"/>
</dbReference>
<dbReference type="Proteomes" id="UP000288507">
    <property type="component" value="Unassembled WGS sequence"/>
</dbReference>
<gene>
    <name evidence="3" type="ORF">AJY60_00325</name>
    <name evidence="6" type="ORF">C3H42_09585</name>
    <name evidence="7" type="ORF">C3H48_09870</name>
    <name evidence="5" type="ORF">C3H57_09915</name>
    <name evidence="4" type="ORF">C3I27_10215</name>
    <name evidence="2" type="ORF">GFF90_08970</name>
    <name evidence="8" type="ORF">NCTC13105_01934</name>
</gene>
<dbReference type="RefSeq" id="WP_002861538.1">
    <property type="nucleotide sequence ID" value="NZ_CAKJUK010000003.1"/>
</dbReference>
<dbReference type="EMBL" id="MJVJ01000021">
    <property type="protein sequence ID" value="OEV50913.1"/>
    <property type="molecule type" value="Genomic_DNA"/>
</dbReference>
<reference evidence="2 13" key="5">
    <citation type="submission" date="2019-10" db="EMBL/GenBank/DDBJ databases">
        <authorList>
            <consortium name="PulseNet: The National Subtyping Network for Foodborne Disease Surveillance"/>
            <person name="Tarr C.L."/>
            <person name="Trees E."/>
            <person name="Katz L.S."/>
            <person name="Carleton-Romer H.A."/>
            <person name="Stroika S."/>
            <person name="Kucerova Z."/>
            <person name="Roache K.F."/>
            <person name="Sabol A.L."/>
            <person name="Besser J."/>
            <person name="Gerner-Smidt P."/>
        </authorList>
    </citation>
    <scope>NUCLEOTIDE SEQUENCE [LARGE SCALE GENOMIC DNA]</scope>
    <source>
        <strain evidence="2 13">PNUSAC012955</strain>
    </source>
</reference>
<comment type="caution">
    <text evidence="6">The sequence shown here is derived from an EMBL/GenBank/DDBJ whole genome shotgun (WGS) entry which is preliminary data.</text>
</comment>
<dbReference type="NCBIfam" id="TIGR01550">
    <property type="entry name" value="DOC_P1"/>
    <property type="match status" value="1"/>
</dbReference>
<reference evidence="4" key="2">
    <citation type="submission" date="2018-01" db="EMBL/GenBank/DDBJ databases">
        <authorList>
            <person name="Kovanen S."/>
            <person name="Nieminen T."/>
            <person name="Pohja-Mykra M."/>
            <person name="Raunio-Saarnisto M."/>
            <person name="Sauvala M."/>
            <person name="Fredriksson-Ahomaa M."/>
            <person name="Hanninen M.-L."/>
            <person name="Kivisto R."/>
        </authorList>
    </citation>
    <scope>NUCLEOTIDE SEQUENCE</scope>
    <source>
        <strain evidence="4">SO-26</strain>
    </source>
</reference>
<evidence type="ECO:0000313" key="11">
    <source>
        <dbReference type="Proteomes" id="UP000287237"/>
    </source>
</evidence>
<evidence type="ECO:0000313" key="8">
    <source>
        <dbReference type="EMBL" id="SUX04621.1"/>
    </source>
</evidence>
<protein>
    <submittedName>
        <fullName evidence="8">Death-on-curing family protein</fullName>
    </submittedName>
    <submittedName>
        <fullName evidence="3">Death-on-curing protein</fullName>
    </submittedName>
    <submittedName>
        <fullName evidence="6">Type II toxin-antitoxin system death-on-curing family toxin</fullName>
    </submittedName>
</protein>
<dbReference type="EMBL" id="UFVB01000002">
    <property type="protein sequence ID" value="SUX04621.1"/>
    <property type="molecule type" value="Genomic_DNA"/>
</dbReference>
<evidence type="ECO:0000259" key="1">
    <source>
        <dbReference type="PROSITE" id="PS51459"/>
    </source>
</evidence>
<dbReference type="AlphaFoldDB" id="A0A1E7NKL5"/>
<dbReference type="EMBL" id="PRCK01000037">
    <property type="protein sequence ID" value="RTJ93408.1"/>
    <property type="molecule type" value="Genomic_DNA"/>
</dbReference>
<dbReference type="Proteomes" id="UP000287237">
    <property type="component" value="Unassembled WGS sequence"/>
</dbReference>
<evidence type="ECO:0000313" key="13">
    <source>
        <dbReference type="Proteomes" id="UP000482054"/>
    </source>
</evidence>
<dbReference type="Pfam" id="PF02661">
    <property type="entry name" value="Fic"/>
    <property type="match status" value="1"/>
</dbReference>
<evidence type="ECO:0000313" key="2">
    <source>
        <dbReference type="EMBL" id="EDJ6169704.1"/>
    </source>
</evidence>
<dbReference type="EMBL" id="AAMOXJ010000025">
    <property type="protein sequence ID" value="EDJ6169704.1"/>
    <property type="molecule type" value="Genomic_DNA"/>
</dbReference>
<dbReference type="InterPro" id="IPR003812">
    <property type="entry name" value="Fido"/>
</dbReference>
<reference evidence="10 12" key="4">
    <citation type="journal article" date="2019" name="Appl. Environ. Microbiol.">
        <title>Population genetics and characterization of Campylobacter jejuni isolates in western jackdaws and game birds in Finland.</title>
        <authorList>
            <person name="Kovanen S."/>
            <person name="Rossi M."/>
            <person name="Pohja-Mykra M."/>
            <person name="Nieminen T."/>
            <person name="Raunio-Saarnisto M."/>
            <person name="Sauvala M."/>
            <person name="Fredriksson-Ahomaa M."/>
            <person name="Hanninen M.L."/>
            <person name="Kivisto R."/>
        </authorList>
    </citation>
    <scope>NUCLEOTIDE SEQUENCE [LARGE SCALE GENOMIC DNA]</scope>
    <source>
        <strain evidence="6">CB296</strain>
        <strain evidence="7 10">CB304</strain>
        <strain evidence="5 12">CB313</strain>
        <strain evidence="4">SO-26</strain>
    </source>
</reference>
<reference evidence="8 9" key="3">
    <citation type="submission" date="2018-06" db="EMBL/GenBank/DDBJ databases">
        <authorList>
            <consortium name="Pathogen Informatics"/>
            <person name="Doyle S."/>
        </authorList>
    </citation>
    <scope>NUCLEOTIDE SEQUENCE [LARGE SCALE GENOMIC DNA]</scope>
    <source>
        <strain evidence="8 9">NCTC13105</strain>
    </source>
</reference>
<dbReference type="EMBL" id="PQZD01000030">
    <property type="protein sequence ID" value="RTI46124.1"/>
    <property type="molecule type" value="Genomic_DNA"/>
</dbReference>
<dbReference type="Proteomes" id="UP000286791">
    <property type="component" value="Unassembled WGS sequence"/>
</dbReference>
<sequence>MKYIELSEAIAIHEKIIEKTGGLSGYNETQIGYLASALEHIKNDDYYPTITDKITHLIFSCVKFHPFADGNKRTSIFLGMHFLDLDGKYNDKFAEVMEDIVVGVADDSIAKDDLNQILQNFIDKNIEVEG</sequence>
<reference evidence="3 14" key="1">
    <citation type="submission" date="2016-09" db="EMBL/GenBank/DDBJ databases">
        <title>Campylobacter from American crows.</title>
        <authorList>
            <person name="Weis A.M."/>
            <person name="Weimer B.C."/>
            <person name="Townsend A.K."/>
            <person name="Taff C."/>
        </authorList>
    </citation>
    <scope>NUCLEOTIDE SEQUENCE [LARGE SCALE GENOMIC DNA]</scope>
    <source>
        <strain evidence="3 14">BCW_3791</strain>
    </source>
</reference>
<evidence type="ECO:0000313" key="12">
    <source>
        <dbReference type="Proteomes" id="UP000288507"/>
    </source>
</evidence>
<proteinExistence type="predicted"/>
<feature type="domain" description="Fido" evidence="1">
    <location>
        <begin position="4"/>
        <end position="124"/>
    </location>
</feature>
<organism evidence="6 11">
    <name type="scientific">Campylobacter jejuni</name>
    <dbReference type="NCBI Taxonomy" id="197"/>
    <lineage>
        <taxon>Bacteria</taxon>
        <taxon>Pseudomonadati</taxon>
        <taxon>Campylobacterota</taxon>
        <taxon>Epsilonproteobacteria</taxon>
        <taxon>Campylobacterales</taxon>
        <taxon>Campylobacteraceae</taxon>
        <taxon>Campylobacter</taxon>
    </lineage>
</organism>
<accession>A0A1E7NKL5</accession>
<evidence type="ECO:0000313" key="4">
    <source>
        <dbReference type="EMBL" id="RTI46124.1"/>
    </source>
</evidence>
<dbReference type="InterPro" id="IPR053737">
    <property type="entry name" value="Type_II_TA_Toxin"/>
</dbReference>
<evidence type="ECO:0000313" key="6">
    <source>
        <dbReference type="EMBL" id="RTJ93408.1"/>
    </source>
</evidence>